<gene>
    <name evidence="3" type="ORF">PCOR1329_LOCUS65730</name>
</gene>
<accession>A0ABN9WEA7</accession>
<dbReference type="PROSITE" id="PS51257">
    <property type="entry name" value="PROKAR_LIPOPROTEIN"/>
    <property type="match status" value="1"/>
</dbReference>
<feature type="compositionally biased region" description="Low complexity" evidence="1">
    <location>
        <begin position="129"/>
        <end position="142"/>
    </location>
</feature>
<dbReference type="InterPro" id="IPR036869">
    <property type="entry name" value="J_dom_sf"/>
</dbReference>
<dbReference type="Proteomes" id="UP001189429">
    <property type="component" value="Unassembled WGS sequence"/>
</dbReference>
<dbReference type="Gene3D" id="1.10.287.110">
    <property type="entry name" value="DnaJ domain"/>
    <property type="match status" value="1"/>
</dbReference>
<feature type="compositionally biased region" description="Basic and acidic residues" evidence="1">
    <location>
        <begin position="146"/>
        <end position="164"/>
    </location>
</feature>
<keyword evidence="4" id="KW-1185">Reference proteome</keyword>
<evidence type="ECO:0000313" key="4">
    <source>
        <dbReference type="Proteomes" id="UP001189429"/>
    </source>
</evidence>
<dbReference type="CDD" id="cd06257">
    <property type="entry name" value="DnaJ"/>
    <property type="match status" value="1"/>
</dbReference>
<dbReference type="SUPFAM" id="SSF46565">
    <property type="entry name" value="Chaperone J-domain"/>
    <property type="match status" value="1"/>
</dbReference>
<feature type="region of interest" description="Disordered" evidence="1">
    <location>
        <begin position="123"/>
        <end position="164"/>
    </location>
</feature>
<protein>
    <recommendedName>
        <fullName evidence="2">J domain-containing protein</fullName>
    </recommendedName>
</protein>
<evidence type="ECO:0000256" key="1">
    <source>
        <dbReference type="SAM" id="MobiDB-lite"/>
    </source>
</evidence>
<dbReference type="PROSITE" id="PS50076">
    <property type="entry name" value="DNAJ_2"/>
    <property type="match status" value="1"/>
</dbReference>
<reference evidence="3" key="1">
    <citation type="submission" date="2023-10" db="EMBL/GenBank/DDBJ databases">
        <authorList>
            <person name="Chen Y."/>
            <person name="Shah S."/>
            <person name="Dougan E. K."/>
            <person name="Thang M."/>
            <person name="Chan C."/>
        </authorList>
    </citation>
    <scope>NUCLEOTIDE SEQUENCE [LARGE SCALE GENOMIC DNA]</scope>
</reference>
<feature type="domain" description="J" evidence="2">
    <location>
        <begin position="51"/>
        <end position="105"/>
    </location>
</feature>
<evidence type="ECO:0000313" key="3">
    <source>
        <dbReference type="EMBL" id="CAK0883537.1"/>
    </source>
</evidence>
<dbReference type="SMART" id="SM00271">
    <property type="entry name" value="DnaJ"/>
    <property type="match status" value="1"/>
</dbReference>
<dbReference type="EMBL" id="CAUYUJ010018427">
    <property type="protein sequence ID" value="CAK0883537.1"/>
    <property type="molecule type" value="Genomic_DNA"/>
</dbReference>
<dbReference type="InterPro" id="IPR001623">
    <property type="entry name" value="DnaJ_domain"/>
</dbReference>
<proteinExistence type="predicted"/>
<sequence>MRRAAAARVGAAARGGRGPRVLLALALSACACWACWALPASAAAVRIVANEAAKLLGVAVGTTGKDLKAALRRKIKENHPDVVKDDGTRLRKVREAYAVLDPDSVPDNWNLGFDFEPHKQARAYRQAASPSSGNVGSWSSPSAQRKAADMQRERERRNAAARSDLKKRGWVENLMGEQMDDQVFQSAPGQHQWRGTVPTATMDWYRAMTNIRVRAEPDVQSAALGTVIRQGEEVKVNAELVVDGQKFLKLKDQDGWVFQRGVSGDWKGKQILVKF</sequence>
<name>A0ABN9WEA7_9DINO</name>
<evidence type="ECO:0000259" key="2">
    <source>
        <dbReference type="PROSITE" id="PS50076"/>
    </source>
</evidence>
<comment type="caution">
    <text evidence="3">The sequence shown here is derived from an EMBL/GenBank/DDBJ whole genome shotgun (WGS) entry which is preliminary data.</text>
</comment>
<organism evidence="3 4">
    <name type="scientific">Prorocentrum cordatum</name>
    <dbReference type="NCBI Taxonomy" id="2364126"/>
    <lineage>
        <taxon>Eukaryota</taxon>
        <taxon>Sar</taxon>
        <taxon>Alveolata</taxon>
        <taxon>Dinophyceae</taxon>
        <taxon>Prorocentrales</taxon>
        <taxon>Prorocentraceae</taxon>
        <taxon>Prorocentrum</taxon>
    </lineage>
</organism>